<evidence type="ECO:0000313" key="3">
    <source>
        <dbReference type="Proteomes" id="UP000182680"/>
    </source>
</evidence>
<evidence type="ECO:0000313" key="2">
    <source>
        <dbReference type="EMBL" id="SFW67580.1"/>
    </source>
</evidence>
<dbReference type="Proteomes" id="UP000182680">
    <property type="component" value="Unassembled WGS sequence"/>
</dbReference>
<name>A0AA94L379_DESDE</name>
<evidence type="ECO:0000256" key="1">
    <source>
        <dbReference type="SAM" id="Phobius"/>
    </source>
</evidence>
<protein>
    <submittedName>
        <fullName evidence="2">Uncharacterized protein</fullName>
    </submittedName>
</protein>
<dbReference type="AlphaFoldDB" id="A0AA94L379"/>
<comment type="caution">
    <text evidence="2">The sequence shown here is derived from an EMBL/GenBank/DDBJ whole genome shotgun (WGS) entry which is preliminary data.</text>
</comment>
<sequence length="57" mass="6614">MAKIKKPHISRLFGYNRLFLFIFYFLSCPLFSLVFPLKTIYSCFACGAGVGQMTRRN</sequence>
<dbReference type="EMBL" id="FPIW01000061">
    <property type="protein sequence ID" value="SFW67580.1"/>
    <property type="molecule type" value="Genomic_DNA"/>
</dbReference>
<organism evidence="2 3">
    <name type="scientific">Desulfovibrio desulfuricans</name>
    <dbReference type="NCBI Taxonomy" id="876"/>
    <lineage>
        <taxon>Bacteria</taxon>
        <taxon>Pseudomonadati</taxon>
        <taxon>Thermodesulfobacteriota</taxon>
        <taxon>Desulfovibrionia</taxon>
        <taxon>Desulfovibrionales</taxon>
        <taxon>Desulfovibrionaceae</taxon>
        <taxon>Desulfovibrio</taxon>
    </lineage>
</organism>
<proteinExistence type="predicted"/>
<accession>A0AA94L379</accession>
<feature type="transmembrane region" description="Helical" evidence="1">
    <location>
        <begin position="12"/>
        <end position="35"/>
    </location>
</feature>
<reference evidence="3" key="1">
    <citation type="submission" date="2016-11" db="EMBL/GenBank/DDBJ databases">
        <authorList>
            <person name="Jaros S."/>
            <person name="Januszkiewicz K."/>
            <person name="Wedrychowicz H."/>
        </authorList>
    </citation>
    <scope>NUCLEOTIDE SEQUENCE [LARGE SCALE GENOMIC DNA]</scope>
    <source>
        <strain evidence="3">DSM 7057</strain>
    </source>
</reference>
<keyword evidence="1" id="KW-0812">Transmembrane</keyword>
<keyword evidence="1" id="KW-1133">Transmembrane helix</keyword>
<keyword evidence="1" id="KW-0472">Membrane</keyword>
<gene>
    <name evidence="2" type="ORF">SAMN02910291_02447</name>
</gene>